<comment type="caution">
    <text evidence="1">The sequence shown here is derived from an EMBL/GenBank/DDBJ whole genome shotgun (WGS) entry which is preliminary data.</text>
</comment>
<evidence type="ECO:0000313" key="2">
    <source>
        <dbReference type="Proteomes" id="UP001576774"/>
    </source>
</evidence>
<dbReference type="RefSeq" id="WP_413274623.1">
    <property type="nucleotide sequence ID" value="NZ_JBHFNQ010000234.1"/>
</dbReference>
<keyword evidence="2" id="KW-1185">Reference proteome</keyword>
<dbReference type="Proteomes" id="UP001576774">
    <property type="component" value="Unassembled WGS sequence"/>
</dbReference>
<gene>
    <name evidence="1" type="ORF">ACE1CC_32760</name>
</gene>
<reference evidence="1 2" key="1">
    <citation type="submission" date="2024-09" db="EMBL/GenBank/DDBJ databases">
        <title>Floridaenema gen nov. (Aerosakkonemataceae, Aerosakkonematales ord. nov., Cyanobacteria) from benthic tropical and subtropical fresh waters, with the description of four new species.</title>
        <authorList>
            <person name="Moretto J.A."/>
            <person name="Berthold D.E."/>
            <person name="Lefler F.W."/>
            <person name="Huang I.-S."/>
            <person name="Laughinghouse H. IV."/>
        </authorList>
    </citation>
    <scope>NUCLEOTIDE SEQUENCE [LARGE SCALE GENOMIC DNA]</scope>
    <source>
        <strain evidence="1 2">BLCC-F46</strain>
    </source>
</reference>
<organism evidence="1 2">
    <name type="scientific">Floridaenema aerugineum BLCC-F46</name>
    <dbReference type="NCBI Taxonomy" id="3153654"/>
    <lineage>
        <taxon>Bacteria</taxon>
        <taxon>Bacillati</taxon>
        <taxon>Cyanobacteriota</taxon>
        <taxon>Cyanophyceae</taxon>
        <taxon>Oscillatoriophycideae</taxon>
        <taxon>Aerosakkonematales</taxon>
        <taxon>Aerosakkonemataceae</taxon>
        <taxon>Floridanema</taxon>
        <taxon>Floridanema aerugineum</taxon>
    </lineage>
</organism>
<name>A0ABV4XFR5_9CYAN</name>
<evidence type="ECO:0000313" key="1">
    <source>
        <dbReference type="EMBL" id="MFB2881648.1"/>
    </source>
</evidence>
<sequence>METANYIPQRQIDIIAYNSEEQAILIAEVKALGFKNHQAKQQAFSQLKSYWQSLNPVIPFVMLADLSEIEIFSGESVNVSEPLLTLKTADVLSHYDPEFANKRIFDPYFETLLEAWLRDLAYHWKSEKPPASDRVEEIGLLQLLADGTTKSEVVLESDIANKSFTTGDFDG</sequence>
<protein>
    <submittedName>
        <fullName evidence="1">Type I restriction enzyme HsdR N-terminal domain-containing protein</fullName>
    </submittedName>
</protein>
<dbReference type="EMBL" id="JBHFNQ010000234">
    <property type="protein sequence ID" value="MFB2881648.1"/>
    <property type="molecule type" value="Genomic_DNA"/>
</dbReference>
<proteinExistence type="predicted"/>
<accession>A0ABV4XFR5</accession>